<comment type="catalytic activity">
    <reaction evidence="1 16">
        <text>GTP = 3',5'-cyclic GMP + diphosphate</text>
        <dbReference type="Rhea" id="RHEA:13665"/>
        <dbReference type="ChEBI" id="CHEBI:33019"/>
        <dbReference type="ChEBI" id="CHEBI:37565"/>
        <dbReference type="ChEBI" id="CHEBI:57746"/>
        <dbReference type="EC" id="4.6.1.2"/>
    </reaction>
</comment>
<evidence type="ECO:0000256" key="18">
    <source>
        <dbReference type="SAM" id="Phobius"/>
    </source>
</evidence>
<dbReference type="PROSITE" id="PS50125">
    <property type="entry name" value="GUANYLATE_CYCLASE_2"/>
    <property type="match status" value="1"/>
</dbReference>
<dbReference type="EC" id="4.6.1.2" evidence="3 16"/>
<evidence type="ECO:0000256" key="12">
    <source>
        <dbReference type="ARBA" id="ARBA00023180"/>
    </source>
</evidence>
<dbReference type="InterPro" id="IPR001170">
    <property type="entry name" value="ANPR/GUC"/>
</dbReference>
<keyword evidence="10 18" id="KW-0472">Membrane</keyword>
<keyword evidence="4" id="KW-1003">Cell membrane</keyword>
<dbReference type="InterPro" id="IPR050401">
    <property type="entry name" value="Cyclic_nucleotide_synthase"/>
</dbReference>
<sequence length="914" mass="102546">MIQAHQLNFDNGEYVFFNIDLFSSQNATAQAWHRPEDTDERNAHARAAYESLMTVSLRKPTSNAYEEFSQEVRDKSAAIYTNFTAIDEEVGVIVNSFVGAFHDAIILYALALNDTIEGGGDITDGHSITARMWNRSFNGITGTVSIDKNGDRNVDYSLLDLNTDTDRFEVVADYFGNNKQYTPFKGRSIRWPGGRARAPPDTPVCGFDNSKCPPEEPFPDYVIVIIVLGSTLLIVLIVTFFVYREKGCKGVKEKTTWEERDDIMFEGPTQNGKKMDKNKPHVSRKNSYHSDCSADTIAVHLNDVGNRQLFTKTGYYKGAILAIKPITRTHISITKPLLVEIKKMKDLQNDHLVRFHGVCIDIPNQCILTEYCPKGSLQDVLENDQIKLDWMFRYSIMQDIVRGMTYLHSTDIKSHGHLKSSNCVVDSRFVVKITDFGLHYFKEKEEELVEDTYAIERSKLWMAPELLRMTNPCCCGTQKGDVYSFAIICQEIVYRNGAFYLQNLDLSPKEITDKLRKGSRPLFRPTLEEFDCPNDELARVVRRCWAEEPSERPDFQALRTMIKKLNKGGRRRERKGRGDILDNLLTRMELLPPYPFLEALVEERTADYLQEKKKAEELLYNMLPKSIALQLIRRESIAAEWYDGVTIYFSDICGFTALSAASTPMQVVDLLNDLYTVFDSIVEHFDVYKVETIGDAYMVVSGLPARNGNLHAREIARMSLALLDNVFRFKIRHRPGDQLKLRIGIHSGPVCAGVVGLKMPRYCLFGDTVNTSSRMESNGLPLRIHVSPCTHEILQQFGTFHLEMRGPVEMKGKGVVTTYWLLGEEGSAYNIRQQGCNEPASAAAAAATTAETSANNATPPTSSTTVATVTSTDGASSPKNTSASSSPNANAKRSPPPPPPPSTSLSSSSSPQHH</sequence>
<keyword evidence="12" id="KW-0325">Glycoprotein</keyword>
<keyword evidence="11" id="KW-0675">Receptor</keyword>
<dbReference type="FunFam" id="1.10.510.10:FF:000420">
    <property type="entry name" value="Guanylate cyclase"/>
    <property type="match status" value="1"/>
</dbReference>
<feature type="compositionally biased region" description="Low complexity" evidence="17">
    <location>
        <begin position="903"/>
        <end position="914"/>
    </location>
</feature>
<evidence type="ECO:0000256" key="2">
    <source>
        <dbReference type="ARBA" id="ARBA00004251"/>
    </source>
</evidence>
<keyword evidence="8 18" id="KW-1133">Transmembrane helix</keyword>
<dbReference type="GO" id="GO:0007168">
    <property type="term" value="P:receptor guanylyl cyclase signaling pathway"/>
    <property type="evidence" value="ECO:0007669"/>
    <property type="project" value="TreeGrafter"/>
</dbReference>
<reference evidence="21 22" key="1">
    <citation type="submission" date="2019-01" db="EMBL/GenBank/DDBJ databases">
        <title>A draft genome assembly of the solar-powered sea slug Elysia chlorotica.</title>
        <authorList>
            <person name="Cai H."/>
            <person name="Li Q."/>
            <person name="Fang X."/>
            <person name="Li J."/>
            <person name="Curtis N.E."/>
            <person name="Altenburger A."/>
            <person name="Shibata T."/>
            <person name="Feng M."/>
            <person name="Maeda T."/>
            <person name="Schwartz J.A."/>
            <person name="Shigenobu S."/>
            <person name="Lundholm N."/>
            <person name="Nishiyama T."/>
            <person name="Yang H."/>
            <person name="Hasebe M."/>
            <person name="Li S."/>
            <person name="Pierce S.K."/>
            <person name="Wang J."/>
        </authorList>
    </citation>
    <scope>NUCLEOTIDE SEQUENCE [LARGE SCALE GENOMIC DNA]</scope>
    <source>
        <strain evidence="21">EC2010</strain>
        <tissue evidence="21">Whole organism of an adult</tissue>
    </source>
</reference>
<dbReference type="Pfam" id="PF00211">
    <property type="entry name" value="Guanylate_cyc"/>
    <property type="match status" value="1"/>
</dbReference>
<evidence type="ECO:0000259" key="20">
    <source>
        <dbReference type="PROSITE" id="PS50125"/>
    </source>
</evidence>
<evidence type="ECO:0000256" key="5">
    <source>
        <dbReference type="ARBA" id="ARBA00022692"/>
    </source>
</evidence>
<comment type="caution">
    <text evidence="21">The sequence shown here is derived from an EMBL/GenBank/DDBJ whole genome shotgun (WGS) entry which is preliminary data.</text>
</comment>
<dbReference type="InterPro" id="IPR011009">
    <property type="entry name" value="Kinase-like_dom_sf"/>
</dbReference>
<dbReference type="Gene3D" id="3.40.50.2300">
    <property type="match status" value="2"/>
</dbReference>
<dbReference type="CDD" id="cd14042">
    <property type="entry name" value="PK_GC-A_B"/>
    <property type="match status" value="1"/>
</dbReference>
<evidence type="ECO:0000256" key="8">
    <source>
        <dbReference type="ARBA" id="ARBA00022989"/>
    </source>
</evidence>
<evidence type="ECO:0000256" key="10">
    <source>
        <dbReference type="ARBA" id="ARBA00023136"/>
    </source>
</evidence>
<comment type="similarity">
    <text evidence="15">Belongs to the adenylyl cyclase class-4/guanylyl cyclase family.</text>
</comment>
<dbReference type="SUPFAM" id="SSF55073">
    <property type="entry name" value="Nucleotide cyclase"/>
    <property type="match status" value="1"/>
</dbReference>
<dbReference type="GO" id="GO:0005525">
    <property type="term" value="F:GTP binding"/>
    <property type="evidence" value="ECO:0007669"/>
    <property type="project" value="UniProtKB-KW"/>
</dbReference>
<evidence type="ECO:0000256" key="11">
    <source>
        <dbReference type="ARBA" id="ARBA00023170"/>
    </source>
</evidence>
<evidence type="ECO:0000256" key="14">
    <source>
        <dbReference type="ARBA" id="ARBA00023293"/>
    </source>
</evidence>
<dbReference type="InterPro" id="IPR018297">
    <property type="entry name" value="A/G_cyclase_CS"/>
</dbReference>
<evidence type="ECO:0000256" key="15">
    <source>
        <dbReference type="RuleBase" id="RU000405"/>
    </source>
</evidence>
<name>A0A3S0ZY00_ELYCH</name>
<feature type="transmembrane region" description="Helical" evidence="18">
    <location>
        <begin position="221"/>
        <end position="243"/>
    </location>
</feature>
<dbReference type="Proteomes" id="UP000271974">
    <property type="component" value="Unassembled WGS sequence"/>
</dbReference>
<dbReference type="OrthoDB" id="1890790at2759"/>
<dbReference type="SUPFAM" id="SSF53822">
    <property type="entry name" value="Periplasmic binding protein-like I"/>
    <property type="match status" value="1"/>
</dbReference>
<evidence type="ECO:0000256" key="4">
    <source>
        <dbReference type="ARBA" id="ARBA00022475"/>
    </source>
</evidence>
<dbReference type="Gene3D" id="3.30.70.1230">
    <property type="entry name" value="Nucleotide cyclase"/>
    <property type="match status" value="1"/>
</dbReference>
<dbReference type="PANTHER" id="PTHR11920">
    <property type="entry name" value="GUANYLYL CYCLASE"/>
    <property type="match status" value="1"/>
</dbReference>
<dbReference type="SUPFAM" id="SSF56112">
    <property type="entry name" value="Protein kinase-like (PK-like)"/>
    <property type="match status" value="1"/>
</dbReference>
<gene>
    <name evidence="21" type="ORF">EGW08_003427</name>
</gene>
<dbReference type="InterPro" id="IPR001054">
    <property type="entry name" value="A/G_cyclase"/>
</dbReference>
<dbReference type="FunFam" id="3.40.50.2300:FF:000153">
    <property type="entry name" value="Guanylate cyclase"/>
    <property type="match status" value="1"/>
</dbReference>
<comment type="subcellular location">
    <subcellularLocation>
        <location evidence="2">Cell membrane</location>
        <topology evidence="2">Single-pass type I membrane protein</topology>
    </subcellularLocation>
</comment>
<evidence type="ECO:0000256" key="9">
    <source>
        <dbReference type="ARBA" id="ARBA00023134"/>
    </source>
</evidence>
<feature type="region of interest" description="Disordered" evidence="17">
    <location>
        <begin position="847"/>
        <end position="914"/>
    </location>
</feature>
<dbReference type="GO" id="GO:0004383">
    <property type="term" value="F:guanylate cyclase activity"/>
    <property type="evidence" value="ECO:0007669"/>
    <property type="project" value="UniProtKB-EC"/>
</dbReference>
<dbReference type="Gene3D" id="6.10.250.780">
    <property type="match status" value="1"/>
</dbReference>
<keyword evidence="7" id="KW-0547">Nucleotide-binding</keyword>
<feature type="domain" description="Protein kinase" evidence="19">
    <location>
        <begin position="298"/>
        <end position="562"/>
    </location>
</feature>
<dbReference type="GO" id="GO:0005524">
    <property type="term" value="F:ATP binding"/>
    <property type="evidence" value="ECO:0007669"/>
    <property type="project" value="InterPro"/>
</dbReference>
<dbReference type="SMART" id="SM00044">
    <property type="entry name" value="CYCc"/>
    <property type="match status" value="1"/>
</dbReference>
<dbReference type="PROSITE" id="PS50011">
    <property type="entry name" value="PROTEIN_KINASE_DOM"/>
    <property type="match status" value="1"/>
</dbReference>
<keyword evidence="5 18" id="KW-0812">Transmembrane</keyword>
<accession>A0A3S0ZY00</accession>
<dbReference type="FunFam" id="3.30.70.1230:FF:000004">
    <property type="entry name" value="Guanylate cyclase"/>
    <property type="match status" value="1"/>
</dbReference>
<dbReference type="CDD" id="cd07302">
    <property type="entry name" value="CHD"/>
    <property type="match status" value="1"/>
</dbReference>
<evidence type="ECO:0000256" key="17">
    <source>
        <dbReference type="SAM" id="MobiDB-lite"/>
    </source>
</evidence>
<evidence type="ECO:0000259" key="19">
    <source>
        <dbReference type="PROSITE" id="PS50011"/>
    </source>
</evidence>
<evidence type="ECO:0000256" key="7">
    <source>
        <dbReference type="ARBA" id="ARBA00022741"/>
    </source>
</evidence>
<evidence type="ECO:0000256" key="3">
    <source>
        <dbReference type="ARBA" id="ARBA00012202"/>
    </source>
</evidence>
<evidence type="ECO:0000256" key="6">
    <source>
        <dbReference type="ARBA" id="ARBA00022729"/>
    </source>
</evidence>
<keyword evidence="6" id="KW-0732">Signal</keyword>
<dbReference type="InterPro" id="IPR001828">
    <property type="entry name" value="ANF_lig-bd_rcpt"/>
</dbReference>
<evidence type="ECO:0000313" key="22">
    <source>
        <dbReference type="Proteomes" id="UP000271974"/>
    </source>
</evidence>
<dbReference type="InterPro" id="IPR028082">
    <property type="entry name" value="Peripla_BP_I"/>
</dbReference>
<dbReference type="GO" id="GO:0004672">
    <property type="term" value="F:protein kinase activity"/>
    <property type="evidence" value="ECO:0007669"/>
    <property type="project" value="InterPro"/>
</dbReference>
<dbReference type="InterPro" id="IPR001245">
    <property type="entry name" value="Ser-Thr/Tyr_kinase_cat_dom"/>
</dbReference>
<dbReference type="Pfam" id="PF07714">
    <property type="entry name" value="PK_Tyr_Ser-Thr"/>
    <property type="match status" value="1"/>
</dbReference>
<organism evidence="21 22">
    <name type="scientific">Elysia chlorotica</name>
    <name type="common">Eastern emerald elysia</name>
    <name type="synonym">Sea slug</name>
    <dbReference type="NCBI Taxonomy" id="188477"/>
    <lineage>
        <taxon>Eukaryota</taxon>
        <taxon>Metazoa</taxon>
        <taxon>Spiralia</taxon>
        <taxon>Lophotrochozoa</taxon>
        <taxon>Mollusca</taxon>
        <taxon>Gastropoda</taxon>
        <taxon>Heterobranchia</taxon>
        <taxon>Euthyneura</taxon>
        <taxon>Panpulmonata</taxon>
        <taxon>Sacoglossa</taxon>
        <taxon>Placobranchoidea</taxon>
        <taxon>Plakobranchidae</taxon>
        <taxon>Elysia</taxon>
    </lineage>
</organism>
<protein>
    <recommendedName>
        <fullName evidence="3 16">Guanylate cyclase</fullName>
        <ecNumber evidence="3 16">4.6.1.2</ecNumber>
    </recommendedName>
</protein>
<dbReference type="PROSITE" id="PS00452">
    <property type="entry name" value="GUANYLATE_CYCLASE_1"/>
    <property type="match status" value="1"/>
</dbReference>
<proteinExistence type="inferred from homology"/>
<keyword evidence="22" id="KW-1185">Reference proteome</keyword>
<feature type="domain" description="Guanylate cyclase" evidence="20">
    <location>
        <begin position="646"/>
        <end position="776"/>
    </location>
</feature>
<evidence type="ECO:0000256" key="1">
    <source>
        <dbReference type="ARBA" id="ARBA00001436"/>
    </source>
</evidence>
<dbReference type="GO" id="GO:0035556">
    <property type="term" value="P:intracellular signal transduction"/>
    <property type="evidence" value="ECO:0007669"/>
    <property type="project" value="InterPro"/>
</dbReference>
<dbReference type="GO" id="GO:0001653">
    <property type="term" value="F:peptide receptor activity"/>
    <property type="evidence" value="ECO:0007669"/>
    <property type="project" value="TreeGrafter"/>
</dbReference>
<dbReference type="Gene3D" id="1.10.510.10">
    <property type="entry name" value="Transferase(Phosphotransferase) domain 1"/>
    <property type="match status" value="1"/>
</dbReference>
<dbReference type="InterPro" id="IPR000719">
    <property type="entry name" value="Prot_kinase_dom"/>
</dbReference>
<dbReference type="AlphaFoldDB" id="A0A3S0ZY00"/>
<dbReference type="InterPro" id="IPR029787">
    <property type="entry name" value="Nucleotide_cyclase"/>
</dbReference>
<dbReference type="GO" id="GO:0005886">
    <property type="term" value="C:plasma membrane"/>
    <property type="evidence" value="ECO:0007669"/>
    <property type="project" value="UniProtKB-SubCell"/>
</dbReference>
<evidence type="ECO:0000256" key="13">
    <source>
        <dbReference type="ARBA" id="ARBA00023239"/>
    </source>
</evidence>
<keyword evidence="13 15" id="KW-0456">Lyase</keyword>
<evidence type="ECO:0000313" key="21">
    <source>
        <dbReference type="EMBL" id="RUS88797.1"/>
    </source>
</evidence>
<dbReference type="PANTHER" id="PTHR11920:SF494">
    <property type="entry name" value="ATRIAL NATRIURETIC PEPTIDE RECEPTOR 2"/>
    <property type="match status" value="1"/>
</dbReference>
<feature type="region of interest" description="Disordered" evidence="17">
    <location>
        <begin position="265"/>
        <end position="285"/>
    </location>
</feature>
<dbReference type="PRINTS" id="PR00255">
    <property type="entry name" value="NATPEPTIDER"/>
</dbReference>
<feature type="compositionally biased region" description="Low complexity" evidence="17">
    <location>
        <begin position="847"/>
        <end position="893"/>
    </location>
</feature>
<evidence type="ECO:0000256" key="16">
    <source>
        <dbReference type="RuleBase" id="RU003431"/>
    </source>
</evidence>
<dbReference type="EMBL" id="RQTK01000073">
    <property type="protein sequence ID" value="RUS88797.1"/>
    <property type="molecule type" value="Genomic_DNA"/>
</dbReference>
<dbReference type="GO" id="GO:0004016">
    <property type="term" value="F:adenylate cyclase activity"/>
    <property type="evidence" value="ECO:0007669"/>
    <property type="project" value="TreeGrafter"/>
</dbReference>
<dbReference type="STRING" id="188477.A0A3S0ZY00"/>
<keyword evidence="14 16" id="KW-0141">cGMP biosynthesis</keyword>
<dbReference type="Pfam" id="PF01094">
    <property type="entry name" value="ANF_receptor"/>
    <property type="match status" value="1"/>
</dbReference>
<keyword evidence="9" id="KW-0342">GTP-binding</keyword>